<gene>
    <name evidence="2" type="primary">LOC114349407</name>
</gene>
<reference evidence="2" key="1">
    <citation type="submission" date="2025-08" db="UniProtKB">
        <authorList>
            <consortium name="RefSeq"/>
        </authorList>
    </citation>
    <scope>IDENTIFICATION</scope>
    <source>
        <tissue evidence="2">Whole insect</tissue>
    </source>
</reference>
<sequence>MDGVDKLDFLLSLYRSYVRSKKWTVRMITHAIDLALVNLWLEYRTQAVLLGVKKKEILDLLAFRQEVAENLICSRRAPKRGRPSKSFEDPGPSKKKKTEIRPLRDLRFDGYHHLPQYDDKKKSSRCKNEGCKSRTHIFRQTVHLCILKERNCFSIFHSK</sequence>
<dbReference type="PANTHER" id="PTHR47272:SF2">
    <property type="entry name" value="PIGGYBAC TRANSPOSABLE ELEMENT-DERIVED PROTEIN 3-LIKE"/>
    <property type="match status" value="1"/>
</dbReference>
<evidence type="ECO:0000313" key="2">
    <source>
        <dbReference type="RefSeq" id="XP_028155570.1"/>
    </source>
</evidence>
<dbReference type="PANTHER" id="PTHR47272">
    <property type="entry name" value="DDE_TNP_1_7 DOMAIN-CONTAINING PROTEIN"/>
    <property type="match status" value="1"/>
</dbReference>
<dbReference type="InParanoid" id="A0A6P7HIX9"/>
<dbReference type="AlphaFoldDB" id="A0A6P7HIX9"/>
<name>A0A6P7HIX9_DIAVI</name>
<accession>A0A6P7HIX9</accession>
<protein>
    <submittedName>
        <fullName evidence="2">PiggyBac transposable element-derived protein 3-like</fullName>
    </submittedName>
</protein>
<organism evidence="2">
    <name type="scientific">Diabrotica virgifera virgifera</name>
    <name type="common">western corn rootworm</name>
    <dbReference type="NCBI Taxonomy" id="50390"/>
    <lineage>
        <taxon>Eukaryota</taxon>
        <taxon>Metazoa</taxon>
        <taxon>Ecdysozoa</taxon>
        <taxon>Arthropoda</taxon>
        <taxon>Hexapoda</taxon>
        <taxon>Insecta</taxon>
        <taxon>Pterygota</taxon>
        <taxon>Neoptera</taxon>
        <taxon>Endopterygota</taxon>
        <taxon>Coleoptera</taxon>
        <taxon>Polyphaga</taxon>
        <taxon>Cucujiformia</taxon>
        <taxon>Chrysomeloidea</taxon>
        <taxon>Chrysomelidae</taxon>
        <taxon>Galerucinae</taxon>
        <taxon>Diabroticina</taxon>
        <taxon>Diabroticites</taxon>
        <taxon>Diabrotica</taxon>
    </lineage>
</organism>
<proteinExistence type="predicted"/>
<evidence type="ECO:0000256" key="1">
    <source>
        <dbReference type="SAM" id="MobiDB-lite"/>
    </source>
</evidence>
<dbReference type="RefSeq" id="XP_028155570.1">
    <property type="nucleotide sequence ID" value="XM_028299769.1"/>
</dbReference>
<feature type="region of interest" description="Disordered" evidence="1">
    <location>
        <begin position="78"/>
        <end position="99"/>
    </location>
</feature>